<dbReference type="KEGG" id="amq:AMETH_2118"/>
<feature type="domain" description="DUF427" evidence="1">
    <location>
        <begin position="164"/>
        <end position="255"/>
    </location>
</feature>
<proteinExistence type="predicted"/>
<dbReference type="PANTHER" id="PTHR34310">
    <property type="entry name" value="DUF427 DOMAIN PROTEIN (AFU_ORTHOLOGUE AFUA_3G02220)"/>
    <property type="match status" value="1"/>
</dbReference>
<evidence type="ECO:0000259" key="1">
    <source>
        <dbReference type="Pfam" id="PF04248"/>
    </source>
</evidence>
<dbReference type="PATRIC" id="fig|1068978.7.peg.2254"/>
<evidence type="ECO:0000313" key="2">
    <source>
        <dbReference type="EMBL" id="AIJ22210.1"/>
    </source>
</evidence>
<gene>
    <name evidence="2" type="ORF">AMETH_2118</name>
</gene>
<dbReference type="eggNOG" id="COG2343">
    <property type="taxonomic scope" value="Bacteria"/>
</dbReference>
<reference evidence="2 3" key="1">
    <citation type="submission" date="2014-07" db="EMBL/GenBank/DDBJ databases">
        <title>Whole Genome Sequence of the Amycolatopsis methanolica 239.</title>
        <authorList>
            <person name="Tang B."/>
        </authorList>
    </citation>
    <scope>NUCLEOTIDE SEQUENCE [LARGE SCALE GENOMIC DNA]</scope>
    <source>
        <strain evidence="2 3">239</strain>
    </source>
</reference>
<dbReference type="InterPro" id="IPR038694">
    <property type="entry name" value="DUF427_sf"/>
</dbReference>
<accession>A0A076MU36</accession>
<name>A0A076MU36_AMYME</name>
<dbReference type="STRING" id="1068978.AMETH_2118"/>
<sequence length="275" mass="30557">MALQLSLRQARELPELRFEPTRKRVRAVAGGKVFADSRRAALVWEPRRVVPQYAFPAADVHASLTPAPPSDVEWHPVSLGPNTGVLDPSTGFAAHTTAGTPLTLSLDGVVLAGAGFRPDDPDLAEYVIADFDAFDEWLEEDETIVSHPRDPFHRVDVRRSSRHVRVEVDGVPLADTKWPLLVFETSLPPRLYLPPSDVDFTRLRESARETACAYKGRARYWSAEVGGRTHPDLAWAYEKPLPDAGQLAGHVAFFDERVDVTLDGERVPRPVTPWS</sequence>
<dbReference type="RefSeq" id="WP_017981422.1">
    <property type="nucleotide sequence ID" value="NZ_AQUL01000001.1"/>
</dbReference>
<dbReference type="Pfam" id="PF04248">
    <property type="entry name" value="NTP_transf_9"/>
    <property type="match status" value="1"/>
</dbReference>
<dbReference type="OrthoDB" id="285364at2"/>
<dbReference type="EMBL" id="CP009110">
    <property type="protein sequence ID" value="AIJ22210.1"/>
    <property type="molecule type" value="Genomic_DNA"/>
</dbReference>
<dbReference type="InterPro" id="IPR007361">
    <property type="entry name" value="DUF427"/>
</dbReference>
<dbReference type="PANTHER" id="PTHR34310:SF9">
    <property type="entry name" value="BLR5716 PROTEIN"/>
    <property type="match status" value="1"/>
</dbReference>
<dbReference type="Proteomes" id="UP000062973">
    <property type="component" value="Chromosome"/>
</dbReference>
<organism evidence="2 3">
    <name type="scientific">Amycolatopsis methanolica 239</name>
    <dbReference type="NCBI Taxonomy" id="1068978"/>
    <lineage>
        <taxon>Bacteria</taxon>
        <taxon>Bacillati</taxon>
        <taxon>Actinomycetota</taxon>
        <taxon>Actinomycetes</taxon>
        <taxon>Pseudonocardiales</taxon>
        <taxon>Pseudonocardiaceae</taxon>
        <taxon>Amycolatopsis</taxon>
        <taxon>Amycolatopsis methanolica group</taxon>
    </lineage>
</organism>
<dbReference type="AlphaFoldDB" id="A0A076MU36"/>
<keyword evidence="3" id="KW-1185">Reference proteome</keyword>
<dbReference type="HOGENOM" id="CLU_059611_0_0_11"/>
<protein>
    <recommendedName>
        <fullName evidence="1">DUF427 domain-containing protein</fullName>
    </recommendedName>
</protein>
<evidence type="ECO:0000313" key="3">
    <source>
        <dbReference type="Proteomes" id="UP000062973"/>
    </source>
</evidence>
<dbReference type="Gene3D" id="2.170.150.40">
    <property type="entry name" value="Domain of unknown function (DUF427)"/>
    <property type="match status" value="2"/>
</dbReference>